<feature type="domain" description="Bacterial toxin RNase RnlA/LsoA DBD" evidence="2">
    <location>
        <begin position="196"/>
        <end position="316"/>
    </location>
</feature>
<feature type="non-terminal residue" evidence="4">
    <location>
        <position position="319"/>
    </location>
</feature>
<evidence type="ECO:0000259" key="2">
    <source>
        <dbReference type="Pfam" id="PF19034"/>
    </source>
</evidence>
<dbReference type="InterPro" id="IPR045837">
    <property type="entry name" value="RnlA_toxin_N"/>
</dbReference>
<organism evidence="4 5">
    <name type="scientific">Candidatus Desulfacyla euxinica</name>
    <dbReference type="NCBI Taxonomy" id="2841693"/>
    <lineage>
        <taxon>Bacteria</taxon>
        <taxon>Deltaproteobacteria</taxon>
        <taxon>Candidatus Desulfacyla</taxon>
    </lineage>
</organism>
<dbReference type="InterPro" id="IPR031845">
    <property type="entry name" value="RnlA_toxin_NRD"/>
</dbReference>
<dbReference type="Gene3D" id="3.30.160.690">
    <property type="entry name" value="Bacterial toxin RNase RnlA/LsoA, N repeated domain"/>
    <property type="match status" value="1"/>
</dbReference>
<evidence type="ECO:0000259" key="1">
    <source>
        <dbReference type="Pfam" id="PF15935"/>
    </source>
</evidence>
<dbReference type="GO" id="GO:0004521">
    <property type="term" value="F:RNA endonuclease activity"/>
    <property type="evidence" value="ECO:0007669"/>
    <property type="project" value="InterPro"/>
</dbReference>
<dbReference type="EMBL" id="JACNJD010000149">
    <property type="protein sequence ID" value="MBC8176640.1"/>
    <property type="molecule type" value="Genomic_DNA"/>
</dbReference>
<dbReference type="Gene3D" id="3.30.310.240">
    <property type="entry name" value="Bacterial toxin RNase RnlA/LsoA, N-terminal domain"/>
    <property type="match status" value="1"/>
</dbReference>
<reference evidence="4 5" key="1">
    <citation type="submission" date="2020-08" db="EMBL/GenBank/DDBJ databases">
        <title>Bridging the membrane lipid divide: bacteria of the FCB group superphylum have the potential to synthesize archaeal ether lipids.</title>
        <authorList>
            <person name="Villanueva L."/>
            <person name="Von Meijenfeldt F.A.B."/>
            <person name="Westbye A.B."/>
            <person name="Yadav S."/>
            <person name="Hopmans E.C."/>
            <person name="Dutilh B.E."/>
            <person name="Sinninghe Damste J.S."/>
        </authorList>
    </citation>
    <scope>NUCLEOTIDE SEQUENCE [LARGE SCALE GENOMIC DNA]</scope>
    <source>
        <strain evidence="4">NIOZ-UU27</strain>
    </source>
</reference>
<name>A0A8J6MXJ4_9DELT</name>
<evidence type="ECO:0000313" key="5">
    <source>
        <dbReference type="Proteomes" id="UP000650524"/>
    </source>
</evidence>
<evidence type="ECO:0000259" key="3">
    <source>
        <dbReference type="Pfam" id="PF19417"/>
    </source>
</evidence>
<dbReference type="InterPro" id="IPR043994">
    <property type="entry name" value="RnlA/LsoA-toxin_DBD"/>
</dbReference>
<dbReference type="AlphaFoldDB" id="A0A8J6MXJ4"/>
<protein>
    <submittedName>
        <fullName evidence="4">Type II toxin-antitoxin system RnlA family toxin</fullName>
    </submittedName>
</protein>
<accession>A0A8J6MXJ4</accession>
<gene>
    <name evidence="4" type="ORF">H8E19_04475</name>
</gene>
<dbReference type="Proteomes" id="UP000650524">
    <property type="component" value="Unassembled WGS sequence"/>
</dbReference>
<sequence>MGFKNLNIDLRKIDKAIQKWAGLDKIIEPIKKGAGDHYYVTRDNGEEAHLVIYKKKDGTTTIDPTAGKNLNLSIELAEYIKENCLITRRKNFSLSFRSVAPEDFSLLLEFLQQDLGATIIQDDQSDKYRFLKIRGRFNDELAVKYYKNQTVLVQGKPLILYVEVKLFFYEILSFEQVVKKEGETYKIDLDVNDVWHELESCLPTAFSFLDEKLIKIITPSLSLMKLEIVLDDYASFVFPALKGLEGYIQQLLKSNSKRNGDTLRRDLGSLFEFEYSTKCNYLSDSARAAIGCDETCKAIERAYNYWKSKRHPFFHVNKQ</sequence>
<dbReference type="Pfam" id="PF15935">
    <property type="entry name" value="RnlA_toxin"/>
    <property type="match status" value="1"/>
</dbReference>
<feature type="domain" description="Bacterial toxin RNase RnlA/LsoA N-terminal" evidence="3">
    <location>
        <begin position="3"/>
        <end position="80"/>
    </location>
</feature>
<comment type="caution">
    <text evidence="4">The sequence shown here is derived from an EMBL/GenBank/DDBJ whole genome shotgun (WGS) entry which is preliminary data.</text>
</comment>
<dbReference type="Pfam" id="PF19034">
    <property type="entry name" value="RnlA-toxin_DBD"/>
    <property type="match status" value="1"/>
</dbReference>
<dbReference type="Gene3D" id="6.10.250.2650">
    <property type="match status" value="1"/>
</dbReference>
<evidence type="ECO:0000313" key="4">
    <source>
        <dbReference type="EMBL" id="MBC8176640.1"/>
    </source>
</evidence>
<feature type="domain" description="Bacterial toxin RNase RnlA/LsoA N-terminal repeated" evidence="1">
    <location>
        <begin position="90"/>
        <end position="172"/>
    </location>
</feature>
<dbReference type="Pfam" id="PF19417">
    <property type="entry name" value="RnlA_toxin_N"/>
    <property type="match status" value="1"/>
</dbReference>
<proteinExistence type="predicted"/>